<comment type="similarity">
    <text evidence="1">Belongs to the peptidase A31 family.</text>
</comment>
<comment type="caution">
    <text evidence="5">The sequence shown here is derived from an EMBL/GenBank/DDBJ whole genome shotgun (WGS) entry which is preliminary data.</text>
</comment>
<dbReference type="PANTHER" id="PTHR30302:SF1">
    <property type="entry name" value="HYDROGENASE 2 MATURATION PROTEASE"/>
    <property type="match status" value="1"/>
</dbReference>
<dbReference type="GO" id="GO:0004190">
    <property type="term" value="F:aspartic-type endopeptidase activity"/>
    <property type="evidence" value="ECO:0007669"/>
    <property type="project" value="UniProtKB-KW"/>
</dbReference>
<gene>
    <name evidence="5" type="ORF">FR698_05995</name>
</gene>
<dbReference type="PRINTS" id="PR00446">
    <property type="entry name" value="HYDRGNUPTAKE"/>
</dbReference>
<dbReference type="SUPFAM" id="SSF53163">
    <property type="entry name" value="HybD-like"/>
    <property type="match status" value="1"/>
</dbReference>
<name>A0A5C7EYR4_9PROT</name>
<dbReference type="EMBL" id="VPFL01000006">
    <property type="protein sequence ID" value="TXF12409.1"/>
    <property type="molecule type" value="Genomic_DNA"/>
</dbReference>
<evidence type="ECO:0000256" key="1">
    <source>
        <dbReference type="ARBA" id="ARBA00006814"/>
    </source>
</evidence>
<evidence type="ECO:0000256" key="3">
    <source>
        <dbReference type="ARBA" id="ARBA00022750"/>
    </source>
</evidence>
<keyword evidence="4" id="KW-0378">Hydrolase</keyword>
<dbReference type="OrthoDB" id="9808862at2"/>
<dbReference type="Pfam" id="PF01750">
    <property type="entry name" value="HycI"/>
    <property type="match status" value="1"/>
</dbReference>
<dbReference type="GO" id="GO:0016485">
    <property type="term" value="P:protein processing"/>
    <property type="evidence" value="ECO:0007669"/>
    <property type="project" value="TreeGrafter"/>
</dbReference>
<reference evidence="5 6" key="1">
    <citation type="submission" date="2019-08" db="EMBL/GenBank/DDBJ databases">
        <title>Pelomicrobium methylotrophicum gen. nov., sp. nov. a moderately thermophilic, facultatively anaerobic, lithoautotrophic and methylotrophic bacterium isolated from a terrestrial mud volcano.</title>
        <authorList>
            <person name="Slobodkina G.B."/>
            <person name="Merkel A.Y."/>
            <person name="Slobodkin A.I."/>
        </authorList>
    </citation>
    <scope>NUCLEOTIDE SEQUENCE [LARGE SCALE GENOMIC DNA]</scope>
    <source>
        <strain evidence="5 6">SM250</strain>
    </source>
</reference>
<keyword evidence="2 5" id="KW-0645">Protease</keyword>
<dbReference type="NCBIfam" id="TIGR00072">
    <property type="entry name" value="hydrog_prot"/>
    <property type="match status" value="1"/>
</dbReference>
<keyword evidence="6" id="KW-1185">Reference proteome</keyword>
<evidence type="ECO:0000313" key="5">
    <source>
        <dbReference type="EMBL" id="TXF12409.1"/>
    </source>
</evidence>
<organism evidence="5 6">
    <name type="scientific">Pelomicrobium methylotrophicum</name>
    <dbReference type="NCBI Taxonomy" id="2602750"/>
    <lineage>
        <taxon>Bacteria</taxon>
        <taxon>Pseudomonadati</taxon>
        <taxon>Pseudomonadota</taxon>
        <taxon>Hydrogenophilia</taxon>
        <taxon>Hydrogenophilia incertae sedis</taxon>
        <taxon>Pelomicrobium</taxon>
    </lineage>
</organism>
<evidence type="ECO:0000256" key="2">
    <source>
        <dbReference type="ARBA" id="ARBA00022670"/>
    </source>
</evidence>
<dbReference type="AlphaFoldDB" id="A0A5C7EYR4"/>
<accession>A0A5C7EYR4</accession>
<evidence type="ECO:0000313" key="6">
    <source>
        <dbReference type="Proteomes" id="UP000321201"/>
    </source>
</evidence>
<dbReference type="PANTHER" id="PTHR30302">
    <property type="entry name" value="HYDROGENASE 1 MATURATION PROTEASE"/>
    <property type="match status" value="1"/>
</dbReference>
<evidence type="ECO:0000256" key="4">
    <source>
        <dbReference type="ARBA" id="ARBA00022801"/>
    </source>
</evidence>
<dbReference type="InterPro" id="IPR000671">
    <property type="entry name" value="Peptidase_A31"/>
</dbReference>
<dbReference type="GO" id="GO:0008047">
    <property type="term" value="F:enzyme activator activity"/>
    <property type="evidence" value="ECO:0007669"/>
    <property type="project" value="InterPro"/>
</dbReference>
<dbReference type="Gene3D" id="3.40.50.1450">
    <property type="entry name" value="HybD-like"/>
    <property type="match status" value="1"/>
</dbReference>
<dbReference type="InParanoid" id="A0A5C7EYR4"/>
<dbReference type="FunCoup" id="A0A5C7EYR4">
    <property type="interactions" value="106"/>
</dbReference>
<sequence length="157" mass="17179">MLTIIGCGNPVRSDDGVGVFVARSLQAYLVERPRDHVRVFDAGTGGMEVMFQARGTRKLVIVDAARTGSEAGAIFQVPGSELASDHAPGYTLHDFRWDHALAAGKRIFREDFPTDVAVYLIEAARLDFGLELSEPVRLSAQKVIADLEQMIDEYAEA</sequence>
<dbReference type="RefSeq" id="WP_147799277.1">
    <property type="nucleotide sequence ID" value="NZ_VPFL01000006.1"/>
</dbReference>
<proteinExistence type="inferred from homology"/>
<keyword evidence="3" id="KW-0064">Aspartyl protease</keyword>
<dbReference type="Proteomes" id="UP000321201">
    <property type="component" value="Unassembled WGS sequence"/>
</dbReference>
<dbReference type="InterPro" id="IPR023430">
    <property type="entry name" value="Pept_HybD-like_dom_sf"/>
</dbReference>
<protein>
    <submittedName>
        <fullName evidence="5">Hydrogenase maturation protease</fullName>
    </submittedName>
</protein>